<sequence>FLNLMPKLRANLLIMVPWDLFACSMVCRRWYNEARPLLDSSIQPGMFQTLRYTECQLTNGLKRHIELLAGSRRIGLDYIDLIKQVTIDLLSTSSDFQVNILKALFVLRPPNLTHLKISDSCRYYDRTFSIVNQPQNFWPPIRRLSLNNFRIPNLHQEGMNSLISVFSTQLESLSLANCTIPHTTHEILSRCTRLRYVKLSGVEDTGEGIASVLSSWPELRHFHYEHARILRLKRIVRALNAECLHLESFVAINTMASHDTPTLLKIVTSLSRFPELRRVSLFHIGMDYDEDLVPHGLRLKYTDWKGDVRRRIHPAPRSDDGAWPELRKLSLRDCGEDFAESLLGWAVQTSPKLEEISVPFQLMERNALNVAEVCRRKTTYRNADSLRRKKHLFIMNTRFGINNKKDAWI</sequence>
<dbReference type="EMBL" id="RBNJ01012980">
    <property type="protein sequence ID" value="RUS25435.1"/>
    <property type="molecule type" value="Genomic_DNA"/>
</dbReference>
<keyword evidence="3" id="KW-1185">Reference proteome</keyword>
<reference evidence="2 3" key="1">
    <citation type="journal article" date="2018" name="New Phytol.">
        <title>Phylogenomics of Endogonaceae and evolution of mycorrhizas within Mucoromycota.</title>
        <authorList>
            <person name="Chang Y."/>
            <person name="Desiro A."/>
            <person name="Na H."/>
            <person name="Sandor L."/>
            <person name="Lipzen A."/>
            <person name="Clum A."/>
            <person name="Barry K."/>
            <person name="Grigoriev I.V."/>
            <person name="Martin F.M."/>
            <person name="Stajich J.E."/>
            <person name="Smith M.E."/>
            <person name="Bonito G."/>
            <person name="Spatafora J.W."/>
        </authorList>
    </citation>
    <scope>NUCLEOTIDE SEQUENCE [LARGE SCALE GENOMIC DNA]</scope>
    <source>
        <strain evidence="2 3">AD002</strain>
    </source>
</reference>
<evidence type="ECO:0000256" key="1">
    <source>
        <dbReference type="SAM" id="SignalP"/>
    </source>
</evidence>
<feature type="signal peptide" evidence="1">
    <location>
        <begin position="1"/>
        <end position="22"/>
    </location>
</feature>
<name>A0A433Q6N0_9FUNG</name>
<dbReference type="InterPro" id="IPR032675">
    <property type="entry name" value="LRR_dom_sf"/>
</dbReference>
<evidence type="ECO:0000313" key="3">
    <source>
        <dbReference type="Proteomes" id="UP000274822"/>
    </source>
</evidence>
<proteinExistence type="predicted"/>
<organism evidence="2 3">
    <name type="scientific">Jimgerdemannia flammicorona</name>
    <dbReference type="NCBI Taxonomy" id="994334"/>
    <lineage>
        <taxon>Eukaryota</taxon>
        <taxon>Fungi</taxon>
        <taxon>Fungi incertae sedis</taxon>
        <taxon>Mucoromycota</taxon>
        <taxon>Mucoromycotina</taxon>
        <taxon>Endogonomycetes</taxon>
        <taxon>Endogonales</taxon>
        <taxon>Endogonaceae</taxon>
        <taxon>Jimgerdemannia</taxon>
    </lineage>
</organism>
<evidence type="ECO:0008006" key="4">
    <source>
        <dbReference type="Google" id="ProtNLM"/>
    </source>
</evidence>
<keyword evidence="1" id="KW-0732">Signal</keyword>
<accession>A0A433Q6N0</accession>
<gene>
    <name evidence="2" type="ORF">BC938DRAFT_472182</name>
</gene>
<dbReference type="AlphaFoldDB" id="A0A433Q6N0"/>
<dbReference type="Gene3D" id="3.80.10.10">
    <property type="entry name" value="Ribonuclease Inhibitor"/>
    <property type="match status" value="1"/>
</dbReference>
<protein>
    <recommendedName>
        <fullName evidence="4">F-box domain-containing protein</fullName>
    </recommendedName>
</protein>
<evidence type="ECO:0000313" key="2">
    <source>
        <dbReference type="EMBL" id="RUS25435.1"/>
    </source>
</evidence>
<feature type="non-terminal residue" evidence="2">
    <location>
        <position position="1"/>
    </location>
</feature>
<dbReference type="Proteomes" id="UP000274822">
    <property type="component" value="Unassembled WGS sequence"/>
</dbReference>
<comment type="caution">
    <text evidence="2">The sequence shown here is derived from an EMBL/GenBank/DDBJ whole genome shotgun (WGS) entry which is preliminary data.</text>
</comment>
<dbReference type="SUPFAM" id="SSF52047">
    <property type="entry name" value="RNI-like"/>
    <property type="match status" value="1"/>
</dbReference>
<feature type="chain" id="PRO_5019556151" description="F-box domain-containing protein" evidence="1">
    <location>
        <begin position="23"/>
        <end position="409"/>
    </location>
</feature>